<proteinExistence type="inferred from homology"/>
<comment type="cofactor">
    <cofactor evidence="3">
        <name>FAD</name>
        <dbReference type="ChEBI" id="CHEBI:57692"/>
    </cofactor>
</comment>
<sequence length="609" mass="67653">MRTICVLFFCFVSCSCQLQSTLEQFRRIFNLNNSPPVDPSVNLKKEYDFIVIGAGSGGSVVANRLSEHPDWSVLLLEAGKDEIFLTDVPLLAALQTVTSYNWGYKSEKMRTACLGLVGSKCNIPRGKGLGGTSIINFLLYTRGNRLDFDQWENMGNPGWGYEEVLPYFIKSENCTLCDDIDRDYHGFDGYLNVEHSSYNSPILKAFLESAESMRYKNVDINGGDGLGFSKAQATMKGGRRCSASKAFLKPILHRSNLHVSIESRVTKILIDPATKQAYGVEFLKNKKKYRILAKKEVILSAGSINSPHLLMLSGVGPKEDLERAGIPTIQDLKVGYNLQDHMAMSTLVFLVNESITISDLEMQRPRFIYDYIINGKGPYTIPGGALGYGFVQTKYNNTSDYPDIELVLGAGGLNGDVYGSLRNLLGIPNSLFNRVYLPHLGTPSFSIATVLLRPKSKGRVLIKDSNALHWPIFRPNYFQEEEDVDTMVEGIKMAIAMTKTKYFQKYNARLNPIPFPGCESLPFATDEYWRCSIRHVSTTLGHQVGTCKMGPKTDERAVVDAELKVHGIGGLRVVDGSVMPNIVAGHTNAVIMMIGEKAADLIKSKWRNV</sequence>
<dbReference type="EMBL" id="OV121137">
    <property type="protein sequence ID" value="CAH0559398.1"/>
    <property type="molecule type" value="Genomic_DNA"/>
</dbReference>
<dbReference type="AlphaFoldDB" id="A0A9P0BAS7"/>
<dbReference type="PROSITE" id="PS00624">
    <property type="entry name" value="GMC_OXRED_2"/>
    <property type="match status" value="1"/>
</dbReference>
<dbReference type="Pfam" id="PF00732">
    <property type="entry name" value="GMC_oxred_N"/>
    <property type="match status" value="1"/>
</dbReference>
<dbReference type="Proteomes" id="UP001154078">
    <property type="component" value="Chromosome 6"/>
</dbReference>
<dbReference type="PIRSF" id="PIRSF000137">
    <property type="entry name" value="Alcohol_oxidase"/>
    <property type="match status" value="1"/>
</dbReference>
<protein>
    <recommendedName>
        <fullName evidence="6 7">Glucose-methanol-choline oxidoreductase N-terminal domain-containing protein</fullName>
    </recommendedName>
</protein>
<dbReference type="OrthoDB" id="269227at2759"/>
<feature type="domain" description="Glucose-methanol-choline oxidoreductase N-terminal" evidence="7">
    <location>
        <begin position="302"/>
        <end position="316"/>
    </location>
</feature>
<feature type="binding site" evidence="3">
    <location>
        <position position="132"/>
    </location>
    <ligand>
        <name>FAD</name>
        <dbReference type="ChEBI" id="CHEBI:57692"/>
    </ligand>
</feature>
<evidence type="ECO:0000256" key="5">
    <source>
        <dbReference type="SAM" id="SignalP"/>
    </source>
</evidence>
<dbReference type="PROSITE" id="PS51257">
    <property type="entry name" value="PROKAR_LIPOPROTEIN"/>
    <property type="match status" value="1"/>
</dbReference>
<dbReference type="SUPFAM" id="SSF51905">
    <property type="entry name" value="FAD/NAD(P)-binding domain"/>
    <property type="match status" value="1"/>
</dbReference>
<organism evidence="8 9">
    <name type="scientific">Brassicogethes aeneus</name>
    <name type="common">Rape pollen beetle</name>
    <name type="synonym">Meligethes aeneus</name>
    <dbReference type="NCBI Taxonomy" id="1431903"/>
    <lineage>
        <taxon>Eukaryota</taxon>
        <taxon>Metazoa</taxon>
        <taxon>Ecdysozoa</taxon>
        <taxon>Arthropoda</taxon>
        <taxon>Hexapoda</taxon>
        <taxon>Insecta</taxon>
        <taxon>Pterygota</taxon>
        <taxon>Neoptera</taxon>
        <taxon>Endopterygota</taxon>
        <taxon>Coleoptera</taxon>
        <taxon>Polyphaga</taxon>
        <taxon>Cucujiformia</taxon>
        <taxon>Nitidulidae</taxon>
        <taxon>Meligethinae</taxon>
        <taxon>Brassicogethes</taxon>
    </lineage>
</organism>
<feature type="binding site" evidence="3">
    <location>
        <position position="265"/>
    </location>
    <ligand>
        <name>FAD</name>
        <dbReference type="ChEBI" id="CHEBI:57692"/>
    </ligand>
</feature>
<dbReference type="PANTHER" id="PTHR11552">
    <property type="entry name" value="GLUCOSE-METHANOL-CHOLINE GMC OXIDOREDUCTASE"/>
    <property type="match status" value="1"/>
</dbReference>
<gene>
    <name evidence="8" type="ORF">MELIAE_LOCUS9493</name>
</gene>
<dbReference type="PROSITE" id="PS00623">
    <property type="entry name" value="GMC_OXRED_1"/>
    <property type="match status" value="1"/>
</dbReference>
<name>A0A9P0BAS7_BRAAE</name>
<keyword evidence="9" id="KW-1185">Reference proteome</keyword>
<comment type="similarity">
    <text evidence="1 4">Belongs to the GMC oxidoreductase family.</text>
</comment>
<dbReference type="SUPFAM" id="SSF54373">
    <property type="entry name" value="FAD-linked reductases, C-terminal domain"/>
    <property type="match status" value="1"/>
</dbReference>
<dbReference type="Gene3D" id="3.50.50.60">
    <property type="entry name" value="FAD/NAD(P)-binding domain"/>
    <property type="match status" value="1"/>
</dbReference>
<dbReference type="PANTHER" id="PTHR11552:SF216">
    <property type="entry name" value="GLUCOSE-METHANOL-CHOLINE OXIDOREDUCTASE N-TERMINAL DOMAIN-CONTAINING PROTEIN"/>
    <property type="match status" value="1"/>
</dbReference>
<dbReference type="GO" id="GO:0016614">
    <property type="term" value="F:oxidoreductase activity, acting on CH-OH group of donors"/>
    <property type="evidence" value="ECO:0007669"/>
    <property type="project" value="InterPro"/>
</dbReference>
<dbReference type="GO" id="GO:0050660">
    <property type="term" value="F:flavin adenine dinucleotide binding"/>
    <property type="evidence" value="ECO:0007669"/>
    <property type="project" value="InterPro"/>
</dbReference>
<evidence type="ECO:0000256" key="4">
    <source>
        <dbReference type="RuleBase" id="RU003968"/>
    </source>
</evidence>
<dbReference type="Gene3D" id="3.30.560.10">
    <property type="entry name" value="Glucose Oxidase, domain 3"/>
    <property type="match status" value="1"/>
</dbReference>
<accession>A0A9P0BAS7</accession>
<evidence type="ECO:0000256" key="1">
    <source>
        <dbReference type="ARBA" id="ARBA00010790"/>
    </source>
</evidence>
<keyword evidence="4" id="KW-0285">Flavoprotein</keyword>
<feature type="signal peptide" evidence="5">
    <location>
        <begin position="1"/>
        <end position="16"/>
    </location>
</feature>
<evidence type="ECO:0000313" key="8">
    <source>
        <dbReference type="EMBL" id="CAH0559398.1"/>
    </source>
</evidence>
<feature type="active site" description="Proton donor" evidence="2">
    <location>
        <position position="542"/>
    </location>
</feature>
<feature type="domain" description="Glucose-methanol-choline oxidoreductase N-terminal" evidence="6">
    <location>
        <begin position="126"/>
        <end position="149"/>
    </location>
</feature>
<feature type="active site" description="Proton acceptor" evidence="2">
    <location>
        <position position="586"/>
    </location>
</feature>
<keyword evidence="5" id="KW-0732">Signal</keyword>
<evidence type="ECO:0000259" key="7">
    <source>
        <dbReference type="PROSITE" id="PS00624"/>
    </source>
</evidence>
<evidence type="ECO:0000256" key="3">
    <source>
        <dbReference type="PIRSR" id="PIRSR000137-2"/>
    </source>
</evidence>
<dbReference type="InterPro" id="IPR036188">
    <property type="entry name" value="FAD/NAD-bd_sf"/>
</dbReference>
<evidence type="ECO:0000313" key="9">
    <source>
        <dbReference type="Proteomes" id="UP001154078"/>
    </source>
</evidence>
<keyword evidence="3 4" id="KW-0274">FAD</keyword>
<dbReference type="InterPro" id="IPR007867">
    <property type="entry name" value="GMC_OxRtase_C"/>
</dbReference>
<feature type="binding site" evidence="3">
    <location>
        <position position="576"/>
    </location>
    <ligand>
        <name>FAD</name>
        <dbReference type="ChEBI" id="CHEBI:57692"/>
    </ligand>
</feature>
<dbReference type="InterPro" id="IPR012132">
    <property type="entry name" value="GMC_OxRdtase"/>
</dbReference>
<dbReference type="Pfam" id="PF05199">
    <property type="entry name" value="GMC_oxred_C"/>
    <property type="match status" value="1"/>
</dbReference>
<reference evidence="8" key="1">
    <citation type="submission" date="2021-12" db="EMBL/GenBank/DDBJ databases">
        <authorList>
            <person name="King R."/>
        </authorList>
    </citation>
    <scope>NUCLEOTIDE SEQUENCE</scope>
</reference>
<feature type="chain" id="PRO_5040491244" description="Glucose-methanol-choline oxidoreductase N-terminal domain-containing protein" evidence="5">
    <location>
        <begin position="17"/>
        <end position="609"/>
    </location>
</feature>
<evidence type="ECO:0000256" key="2">
    <source>
        <dbReference type="PIRSR" id="PIRSR000137-1"/>
    </source>
</evidence>
<evidence type="ECO:0000259" key="6">
    <source>
        <dbReference type="PROSITE" id="PS00623"/>
    </source>
</evidence>
<dbReference type="InterPro" id="IPR000172">
    <property type="entry name" value="GMC_OxRdtase_N"/>
</dbReference>